<dbReference type="AlphaFoldDB" id="A0A6J4V277"/>
<dbReference type="SMART" id="SM00065">
    <property type="entry name" value="GAF"/>
    <property type="match status" value="2"/>
</dbReference>
<dbReference type="Gene3D" id="3.30.450.40">
    <property type="match status" value="2"/>
</dbReference>
<feature type="domain" description="Histidine kinase" evidence="8">
    <location>
        <begin position="460"/>
        <end position="655"/>
    </location>
</feature>
<name>A0A6J4V277_9BACT</name>
<dbReference type="GO" id="GO:0005524">
    <property type="term" value="F:ATP binding"/>
    <property type="evidence" value="ECO:0007669"/>
    <property type="project" value="UniProtKB-KW"/>
</dbReference>
<comment type="catalytic activity">
    <reaction evidence="1">
        <text>ATP + protein L-histidine = ADP + protein N-phospho-L-histidine.</text>
        <dbReference type="EC" id="2.7.13.3"/>
    </reaction>
</comment>
<keyword evidence="5" id="KW-0547">Nucleotide-binding</keyword>
<dbReference type="InterPro" id="IPR005467">
    <property type="entry name" value="His_kinase_dom"/>
</dbReference>
<accession>A0A6J4V277</accession>
<sequence length="659" mass="70656">MPTNVSLRSLADQLAMQLTSAYDPTRQVVVHGGQPLVEAFSRFGDRTARAGISLEDAMAAGVDILQGLFAKHGGSGNEPATTMAAGVALASTARAHVTANGASAPSRKAVIDPFPTQVARLAALHRVNRAATANLKLSEMLETVVAVVAETTASDACSVFLYDDTTGLLVLRAAVGLNPASINAVTIRVGSGITGRSALEGHLISAPDAHAHEDFLAHPGIGDEIYTSQASVPILLQGQNRLVGVLNIHSIAHNEYDQDELEFLQTVAGELAISIENARQYSTTDERLRRKISELGTLQRVSRMLASTLDLAAVLRLISEQAIDLVHAEAAAIFRLQHHAWESVEDARPIIEHRVGPMRDIIDPKDRDAIVMDVIRSGSARGGALAYTDGVSELFCLPLRTARDSVGALCLRLRPDVQLTDDSLALLQAFSDSAAMAIENAQLYQDAMHSVQTQSALVQEMHHRVRNNLQTVAALLSLQLRTNEDAPWATEIREAISRIQSIAGVHDLLSDKERLGGATVDVIARLVAEDAHSTLIPPGLTVRFDIEPSELMVPTRQATMLSLLINELTANAISHGFQSRSEGYVRIRAWADQGFANVEVFNDGHGVPAGFDPAQSEGLGMRITQRLVTSDLRGTFSISSNCDGTTALIRFPIAVADEA</sequence>
<keyword evidence="7" id="KW-0067">ATP-binding</keyword>
<dbReference type="Pfam" id="PF07568">
    <property type="entry name" value="HisKA_2"/>
    <property type="match status" value="1"/>
</dbReference>
<dbReference type="EMBL" id="CADCWJ010000452">
    <property type="protein sequence ID" value="CAA9566397.1"/>
    <property type="molecule type" value="Genomic_DNA"/>
</dbReference>
<dbReference type="GO" id="GO:0004673">
    <property type="term" value="F:protein histidine kinase activity"/>
    <property type="evidence" value="ECO:0007669"/>
    <property type="project" value="UniProtKB-EC"/>
</dbReference>
<dbReference type="SMART" id="SM00387">
    <property type="entry name" value="HATPase_c"/>
    <property type="match status" value="1"/>
</dbReference>
<dbReference type="InterPro" id="IPR036890">
    <property type="entry name" value="HATPase_C_sf"/>
</dbReference>
<gene>
    <name evidence="9" type="ORF">AVDCRST_MAG87-1992</name>
</gene>
<evidence type="ECO:0000256" key="7">
    <source>
        <dbReference type="ARBA" id="ARBA00022840"/>
    </source>
</evidence>
<evidence type="ECO:0000256" key="2">
    <source>
        <dbReference type="ARBA" id="ARBA00012438"/>
    </source>
</evidence>
<reference evidence="9" key="1">
    <citation type="submission" date="2020-02" db="EMBL/GenBank/DDBJ databases">
        <authorList>
            <person name="Meier V. D."/>
        </authorList>
    </citation>
    <scope>NUCLEOTIDE SEQUENCE</scope>
    <source>
        <strain evidence="9">AVDCRST_MAG87</strain>
    </source>
</reference>
<dbReference type="Pfam" id="PF01590">
    <property type="entry name" value="GAF"/>
    <property type="match status" value="2"/>
</dbReference>
<evidence type="ECO:0000259" key="8">
    <source>
        <dbReference type="PROSITE" id="PS50109"/>
    </source>
</evidence>
<evidence type="ECO:0000256" key="6">
    <source>
        <dbReference type="ARBA" id="ARBA00022777"/>
    </source>
</evidence>
<dbReference type="InterPro" id="IPR029016">
    <property type="entry name" value="GAF-like_dom_sf"/>
</dbReference>
<keyword evidence="3" id="KW-0597">Phosphoprotein</keyword>
<keyword evidence="6" id="KW-0418">Kinase</keyword>
<dbReference type="Pfam" id="PF02518">
    <property type="entry name" value="HATPase_c"/>
    <property type="match status" value="1"/>
</dbReference>
<evidence type="ECO:0000256" key="4">
    <source>
        <dbReference type="ARBA" id="ARBA00022679"/>
    </source>
</evidence>
<organism evidence="9">
    <name type="scientific">uncultured Thermomicrobiales bacterium</name>
    <dbReference type="NCBI Taxonomy" id="1645740"/>
    <lineage>
        <taxon>Bacteria</taxon>
        <taxon>Pseudomonadati</taxon>
        <taxon>Thermomicrobiota</taxon>
        <taxon>Thermomicrobia</taxon>
        <taxon>Thermomicrobiales</taxon>
        <taxon>environmental samples</taxon>
    </lineage>
</organism>
<evidence type="ECO:0000313" key="9">
    <source>
        <dbReference type="EMBL" id="CAA9566397.1"/>
    </source>
</evidence>
<evidence type="ECO:0000256" key="3">
    <source>
        <dbReference type="ARBA" id="ARBA00022553"/>
    </source>
</evidence>
<dbReference type="InterPro" id="IPR011495">
    <property type="entry name" value="Sig_transdc_His_kin_sub2_dim/P"/>
</dbReference>
<evidence type="ECO:0000256" key="5">
    <source>
        <dbReference type="ARBA" id="ARBA00022741"/>
    </source>
</evidence>
<dbReference type="InterPro" id="IPR003018">
    <property type="entry name" value="GAF"/>
</dbReference>
<dbReference type="InterPro" id="IPR003594">
    <property type="entry name" value="HATPase_dom"/>
</dbReference>
<dbReference type="PROSITE" id="PS50109">
    <property type="entry name" value="HIS_KIN"/>
    <property type="match status" value="1"/>
</dbReference>
<proteinExistence type="predicted"/>
<dbReference type="SUPFAM" id="SSF55874">
    <property type="entry name" value="ATPase domain of HSP90 chaperone/DNA topoisomerase II/histidine kinase"/>
    <property type="match status" value="1"/>
</dbReference>
<dbReference type="EC" id="2.7.13.3" evidence="2"/>
<protein>
    <recommendedName>
        <fullName evidence="2">histidine kinase</fullName>
        <ecNumber evidence="2">2.7.13.3</ecNumber>
    </recommendedName>
</protein>
<dbReference type="SUPFAM" id="SSF55781">
    <property type="entry name" value="GAF domain-like"/>
    <property type="match status" value="2"/>
</dbReference>
<dbReference type="PANTHER" id="PTHR41523">
    <property type="entry name" value="TWO-COMPONENT SYSTEM SENSOR PROTEIN"/>
    <property type="match status" value="1"/>
</dbReference>
<evidence type="ECO:0000256" key="1">
    <source>
        <dbReference type="ARBA" id="ARBA00000085"/>
    </source>
</evidence>
<dbReference type="PANTHER" id="PTHR41523:SF8">
    <property type="entry name" value="ETHYLENE RESPONSE SENSOR PROTEIN"/>
    <property type="match status" value="1"/>
</dbReference>
<keyword evidence="4" id="KW-0808">Transferase</keyword>
<dbReference type="Gene3D" id="3.30.565.10">
    <property type="entry name" value="Histidine kinase-like ATPase, C-terminal domain"/>
    <property type="match status" value="1"/>
</dbReference>